<dbReference type="EMBL" id="LIYD01000005">
    <property type="protein sequence ID" value="KOS06179.1"/>
    <property type="molecule type" value="Genomic_DNA"/>
</dbReference>
<name>A0A0M9VI25_9FLAO</name>
<comment type="caution">
    <text evidence="2">The sequence shown here is derived from an EMBL/GenBank/DDBJ whole genome shotgun (WGS) entry which is preliminary data.</text>
</comment>
<evidence type="ECO:0000313" key="2">
    <source>
        <dbReference type="EMBL" id="KOS06179.1"/>
    </source>
</evidence>
<dbReference type="STRING" id="1202724.AM493_09150"/>
<accession>A0A0M9VI25</accession>
<evidence type="ECO:0000256" key="1">
    <source>
        <dbReference type="SAM" id="SignalP"/>
    </source>
</evidence>
<organism evidence="2 3">
    <name type="scientific">Flavobacterium akiainvivens</name>
    <dbReference type="NCBI Taxonomy" id="1202724"/>
    <lineage>
        <taxon>Bacteria</taxon>
        <taxon>Pseudomonadati</taxon>
        <taxon>Bacteroidota</taxon>
        <taxon>Flavobacteriia</taxon>
        <taxon>Flavobacteriales</taxon>
        <taxon>Flavobacteriaceae</taxon>
        <taxon>Flavobacterium</taxon>
    </lineage>
</organism>
<dbReference type="AlphaFoldDB" id="A0A0M9VI25"/>
<dbReference type="Proteomes" id="UP000037755">
    <property type="component" value="Unassembled WGS sequence"/>
</dbReference>
<sequence length="316" mass="35904">MKRLLPLLFIALCLTACNNETIIANDAIDAKTRNIIKQKNDSIMLGLKTGSQRIFKNIATEYFMNNIQVQTKNLYRALRRLDGYKVYDQYEVSGKKAFDLVHIPNEKKRYTYSYTAGAATSFVCIMELEMGKDTGAVAAMYALVDNQWKLDRLDAFMLTADGKTAIELYEEGKKAEKAGNTYECVYYAANAAQMIETYKNTGFEPDNARKIILFKKNIENQLIDFPYTLENVPGKPVLTGIFTQPREGGKFHYAISYETKTPVSNLAALSKEYDLVKAEVKKVFSGINFDKSLYEFKALNIDAAEDRITDSYIFTY</sequence>
<dbReference type="OrthoDB" id="1113095at2"/>
<dbReference type="PATRIC" id="fig|1202724.3.peg.1901"/>
<proteinExistence type="predicted"/>
<dbReference type="RefSeq" id="WP_054407675.1">
    <property type="nucleotide sequence ID" value="NZ_FOYA01000014.1"/>
</dbReference>
<gene>
    <name evidence="2" type="ORF">AM493_09150</name>
</gene>
<keyword evidence="1" id="KW-0732">Signal</keyword>
<feature type="signal peptide" evidence="1">
    <location>
        <begin position="1"/>
        <end position="18"/>
    </location>
</feature>
<reference evidence="2 3" key="1">
    <citation type="submission" date="2015-08" db="EMBL/GenBank/DDBJ databases">
        <title>Whole genome sequence of Flavobacterium akiainvivens IK-1T, from decaying Wikstroemia oahuensis, an endemic Hawaiian shrub.</title>
        <authorList>
            <person name="Wan X."/>
            <person name="Hou S."/>
            <person name="Saito J."/>
            <person name="Donachie S."/>
        </authorList>
    </citation>
    <scope>NUCLEOTIDE SEQUENCE [LARGE SCALE GENOMIC DNA]</scope>
    <source>
        <strain evidence="2 3">IK-1</strain>
    </source>
</reference>
<evidence type="ECO:0000313" key="3">
    <source>
        <dbReference type="Proteomes" id="UP000037755"/>
    </source>
</evidence>
<evidence type="ECO:0008006" key="4">
    <source>
        <dbReference type="Google" id="ProtNLM"/>
    </source>
</evidence>
<protein>
    <recommendedName>
        <fullName evidence="4">Lipoprotein</fullName>
    </recommendedName>
</protein>
<keyword evidence="3" id="KW-1185">Reference proteome</keyword>
<feature type="chain" id="PRO_5005838989" description="Lipoprotein" evidence="1">
    <location>
        <begin position="19"/>
        <end position="316"/>
    </location>
</feature>